<dbReference type="Pfam" id="PF01569">
    <property type="entry name" value="PAP2"/>
    <property type="match status" value="1"/>
</dbReference>
<organism evidence="3 4">
    <name type="scientific">Paenibacillus rhizolycopersici</name>
    <dbReference type="NCBI Taxonomy" id="2780073"/>
    <lineage>
        <taxon>Bacteria</taxon>
        <taxon>Bacillati</taxon>
        <taxon>Bacillota</taxon>
        <taxon>Bacilli</taxon>
        <taxon>Bacillales</taxon>
        <taxon>Paenibacillaceae</taxon>
        <taxon>Paenibacillus</taxon>
    </lineage>
</organism>
<proteinExistence type="predicted"/>
<evidence type="ECO:0000256" key="1">
    <source>
        <dbReference type="SAM" id="Phobius"/>
    </source>
</evidence>
<keyword evidence="1" id="KW-1133">Transmembrane helix</keyword>
<protein>
    <submittedName>
        <fullName evidence="3">Phosphatase PAP2 family protein</fullName>
    </submittedName>
</protein>
<feature type="domain" description="Phosphatidic acid phosphatase type 2/haloperoxidase" evidence="2">
    <location>
        <begin position="89"/>
        <end position="201"/>
    </location>
</feature>
<evidence type="ECO:0000259" key="2">
    <source>
        <dbReference type="SMART" id="SM00014"/>
    </source>
</evidence>
<dbReference type="SUPFAM" id="SSF48317">
    <property type="entry name" value="Acid phosphatase/Vanadium-dependent haloperoxidase"/>
    <property type="match status" value="1"/>
</dbReference>
<dbReference type="RefSeq" id="WP_193417234.1">
    <property type="nucleotide sequence ID" value="NZ_JADCNN020000006.1"/>
</dbReference>
<keyword evidence="1" id="KW-0812">Transmembrane</keyword>
<dbReference type="InterPro" id="IPR000326">
    <property type="entry name" value="PAP2/HPO"/>
</dbReference>
<comment type="caution">
    <text evidence="3">The sequence shown here is derived from an EMBL/GenBank/DDBJ whole genome shotgun (WGS) entry which is preliminary data.</text>
</comment>
<dbReference type="EMBL" id="JADCNN020000006">
    <property type="protein sequence ID" value="MBM6995750.1"/>
    <property type="molecule type" value="Genomic_DNA"/>
</dbReference>
<gene>
    <name evidence="3" type="ORF">IM700_008725</name>
</gene>
<dbReference type="Gene3D" id="1.20.144.10">
    <property type="entry name" value="Phosphatidic acid phosphatase type 2/haloperoxidase"/>
    <property type="match status" value="2"/>
</dbReference>
<feature type="transmembrane region" description="Helical" evidence="1">
    <location>
        <begin position="130"/>
        <end position="148"/>
    </location>
</feature>
<sequence length="225" mass="25193">MNLKLQLTRAFFISLLSALGFGIVALLVSDQKINQFDSVITSLVQGREAPALTNIMRFFTFIGGGIPVVVLTIIVLFFLYQVLHHRRELILFASVVVGSALLNETLKVIFHRARPTLHRIVNANGFSFPSGHSMAAFSLYGILAYLLWRHISTPVGRGLLIIISITMITAIGVSRIYLGVHYPSDVLGGFLASGSWLTVSIWFYQRYLEKRKLKVSAEKTREIRK</sequence>
<keyword evidence="4" id="KW-1185">Reference proteome</keyword>
<dbReference type="PANTHER" id="PTHR14969:SF13">
    <property type="entry name" value="AT30094P"/>
    <property type="match status" value="1"/>
</dbReference>
<dbReference type="Proteomes" id="UP001516620">
    <property type="component" value="Unassembled WGS sequence"/>
</dbReference>
<dbReference type="SMART" id="SM00014">
    <property type="entry name" value="acidPPc"/>
    <property type="match status" value="1"/>
</dbReference>
<feature type="transmembrane region" description="Helical" evidence="1">
    <location>
        <begin position="89"/>
        <end position="110"/>
    </location>
</feature>
<evidence type="ECO:0000313" key="3">
    <source>
        <dbReference type="EMBL" id="MBM6995750.1"/>
    </source>
</evidence>
<name>A0ABS2H2U6_9BACL</name>
<dbReference type="PANTHER" id="PTHR14969">
    <property type="entry name" value="SPHINGOSINE-1-PHOSPHATE PHOSPHOHYDROLASE"/>
    <property type="match status" value="1"/>
</dbReference>
<evidence type="ECO:0000313" key="4">
    <source>
        <dbReference type="Proteomes" id="UP001516620"/>
    </source>
</evidence>
<feature type="transmembrane region" description="Helical" evidence="1">
    <location>
        <begin position="186"/>
        <end position="204"/>
    </location>
</feature>
<accession>A0ABS2H2U6</accession>
<dbReference type="CDD" id="cd03392">
    <property type="entry name" value="PAP2_like_2"/>
    <property type="match status" value="1"/>
</dbReference>
<reference evidence="3 4" key="1">
    <citation type="submission" date="2021-01" db="EMBL/GenBank/DDBJ databases">
        <title>Paenibacillus sp.nov. isolated from the rhizosphere soil of tomato plant.</title>
        <authorList>
            <person name="Thin K.K."/>
            <person name="Zhang X."/>
            <person name="He S."/>
        </authorList>
    </citation>
    <scope>NUCLEOTIDE SEQUENCE [LARGE SCALE GENOMIC DNA]</scope>
    <source>
        <strain evidence="3 4">DXFW5</strain>
    </source>
</reference>
<dbReference type="InterPro" id="IPR036938">
    <property type="entry name" value="PAP2/HPO_sf"/>
</dbReference>
<feature type="transmembrane region" description="Helical" evidence="1">
    <location>
        <begin position="7"/>
        <end position="28"/>
    </location>
</feature>
<feature type="transmembrane region" description="Helical" evidence="1">
    <location>
        <begin position="160"/>
        <end position="180"/>
    </location>
</feature>
<feature type="transmembrane region" description="Helical" evidence="1">
    <location>
        <begin position="58"/>
        <end position="80"/>
    </location>
</feature>
<keyword evidence="1" id="KW-0472">Membrane</keyword>